<dbReference type="PANTHER" id="PTHR42878:SF7">
    <property type="entry name" value="SENSOR HISTIDINE KINASE GLRK"/>
    <property type="match status" value="1"/>
</dbReference>
<protein>
    <recommendedName>
        <fullName evidence="2">histidine kinase</fullName>
        <ecNumber evidence="2">2.7.13.3</ecNumber>
    </recommendedName>
</protein>
<evidence type="ECO:0000256" key="8">
    <source>
        <dbReference type="PROSITE-ProRule" id="PRU00339"/>
    </source>
</evidence>
<evidence type="ECO:0000256" key="9">
    <source>
        <dbReference type="SAM" id="Coils"/>
    </source>
</evidence>
<accession>A0A418PNQ4</accession>
<dbReference type="EMBL" id="QXML01000010">
    <property type="protein sequence ID" value="RIW13185.1"/>
    <property type="molecule type" value="Genomic_DNA"/>
</dbReference>
<evidence type="ECO:0000259" key="11">
    <source>
        <dbReference type="PROSITE" id="PS50109"/>
    </source>
</evidence>
<keyword evidence="10" id="KW-0812">Transmembrane</keyword>
<feature type="domain" description="Histidine kinase" evidence="11">
    <location>
        <begin position="413"/>
        <end position="631"/>
    </location>
</feature>
<dbReference type="InterPro" id="IPR019734">
    <property type="entry name" value="TPR_rpt"/>
</dbReference>
<dbReference type="Gene3D" id="1.10.287.130">
    <property type="match status" value="1"/>
</dbReference>
<feature type="coiled-coil region" evidence="9">
    <location>
        <begin position="315"/>
        <end position="342"/>
    </location>
</feature>
<evidence type="ECO:0000256" key="5">
    <source>
        <dbReference type="ARBA" id="ARBA00022777"/>
    </source>
</evidence>
<dbReference type="GO" id="GO:0030295">
    <property type="term" value="F:protein kinase activator activity"/>
    <property type="evidence" value="ECO:0007669"/>
    <property type="project" value="TreeGrafter"/>
</dbReference>
<dbReference type="PROSITE" id="PS50005">
    <property type="entry name" value="TPR"/>
    <property type="match status" value="3"/>
</dbReference>
<keyword evidence="9" id="KW-0175">Coiled coil</keyword>
<feature type="repeat" description="TPR" evidence="8">
    <location>
        <begin position="189"/>
        <end position="222"/>
    </location>
</feature>
<dbReference type="SMART" id="SM00387">
    <property type="entry name" value="HATPase_c"/>
    <property type="match status" value="1"/>
</dbReference>
<dbReference type="PANTHER" id="PTHR42878">
    <property type="entry name" value="TWO-COMPONENT HISTIDINE KINASE"/>
    <property type="match status" value="1"/>
</dbReference>
<dbReference type="Pfam" id="PF13424">
    <property type="entry name" value="TPR_12"/>
    <property type="match status" value="2"/>
</dbReference>
<dbReference type="InterPro" id="IPR036890">
    <property type="entry name" value="HATPase_C_sf"/>
</dbReference>
<evidence type="ECO:0000313" key="12">
    <source>
        <dbReference type="EMBL" id="RIW13185.1"/>
    </source>
</evidence>
<keyword evidence="4" id="KW-0547">Nucleotide-binding</keyword>
<feature type="transmembrane region" description="Helical" evidence="10">
    <location>
        <begin position="347"/>
        <end position="367"/>
    </location>
</feature>
<dbReference type="GO" id="GO:0000156">
    <property type="term" value="F:phosphorelay response regulator activity"/>
    <property type="evidence" value="ECO:0007669"/>
    <property type="project" value="TreeGrafter"/>
</dbReference>
<dbReference type="SUPFAM" id="SSF47384">
    <property type="entry name" value="Homodimeric domain of signal transducing histidine kinase"/>
    <property type="match status" value="1"/>
</dbReference>
<gene>
    <name evidence="12" type="ORF">D0X99_17420</name>
</gene>
<name>A0A418PNQ4_9BACT</name>
<keyword evidence="7" id="KW-0902">Two-component regulatory system</keyword>
<evidence type="ECO:0000256" key="10">
    <source>
        <dbReference type="SAM" id="Phobius"/>
    </source>
</evidence>
<comment type="caution">
    <text evidence="12">The sequence shown here is derived from an EMBL/GenBank/DDBJ whole genome shotgun (WGS) entry which is preliminary data.</text>
</comment>
<dbReference type="SMART" id="SM00028">
    <property type="entry name" value="TPR"/>
    <property type="match status" value="6"/>
</dbReference>
<dbReference type="Gene3D" id="3.30.565.10">
    <property type="entry name" value="Histidine kinase-like ATPase, C-terminal domain"/>
    <property type="match status" value="1"/>
</dbReference>
<dbReference type="InterPro" id="IPR004358">
    <property type="entry name" value="Sig_transdc_His_kin-like_C"/>
</dbReference>
<dbReference type="SUPFAM" id="SSF48452">
    <property type="entry name" value="TPR-like"/>
    <property type="match status" value="2"/>
</dbReference>
<feature type="repeat" description="TPR" evidence="8">
    <location>
        <begin position="229"/>
        <end position="262"/>
    </location>
</feature>
<evidence type="ECO:0000313" key="13">
    <source>
        <dbReference type="Proteomes" id="UP000283522"/>
    </source>
</evidence>
<dbReference type="AlphaFoldDB" id="A0A418PNQ4"/>
<reference evidence="12 13" key="1">
    <citation type="submission" date="2018-09" db="EMBL/GenBank/DDBJ databases">
        <authorList>
            <person name="Wang X."/>
            <person name="Du Z."/>
        </authorList>
    </citation>
    <scope>NUCLEOTIDE SEQUENCE [LARGE SCALE GENOMIC DNA]</scope>
    <source>
        <strain evidence="12 13">N3</strain>
    </source>
</reference>
<feature type="repeat" description="TPR" evidence="8">
    <location>
        <begin position="109"/>
        <end position="142"/>
    </location>
</feature>
<comment type="catalytic activity">
    <reaction evidence="1">
        <text>ATP + protein L-histidine = ADP + protein N-phospho-L-histidine.</text>
        <dbReference type="EC" id="2.7.13.3"/>
    </reaction>
</comment>
<keyword evidence="13" id="KW-1185">Reference proteome</keyword>
<dbReference type="GO" id="GO:0007234">
    <property type="term" value="P:osmosensory signaling via phosphorelay pathway"/>
    <property type="evidence" value="ECO:0007669"/>
    <property type="project" value="TreeGrafter"/>
</dbReference>
<organism evidence="12 13">
    <name type="scientific">Algoriphagus lacus</name>
    <dbReference type="NCBI Taxonomy" id="2056311"/>
    <lineage>
        <taxon>Bacteria</taxon>
        <taxon>Pseudomonadati</taxon>
        <taxon>Bacteroidota</taxon>
        <taxon>Cytophagia</taxon>
        <taxon>Cytophagales</taxon>
        <taxon>Cyclobacteriaceae</taxon>
        <taxon>Algoriphagus</taxon>
    </lineage>
</organism>
<evidence type="ECO:0000256" key="7">
    <source>
        <dbReference type="ARBA" id="ARBA00023012"/>
    </source>
</evidence>
<evidence type="ECO:0000256" key="2">
    <source>
        <dbReference type="ARBA" id="ARBA00012438"/>
    </source>
</evidence>
<keyword evidence="6" id="KW-0067">ATP-binding</keyword>
<feature type="coiled-coil region" evidence="9">
    <location>
        <begin position="376"/>
        <end position="406"/>
    </location>
</feature>
<keyword evidence="8" id="KW-0802">TPR repeat</keyword>
<dbReference type="InterPro" id="IPR003594">
    <property type="entry name" value="HATPase_dom"/>
</dbReference>
<dbReference type="PROSITE" id="PS50109">
    <property type="entry name" value="HIS_KIN"/>
    <property type="match status" value="1"/>
</dbReference>
<dbReference type="PRINTS" id="PR00344">
    <property type="entry name" value="BCTRLSENSOR"/>
</dbReference>
<sequence length="640" mass="72257">MICPLGSFAQEVSLDSLKTLLPEKTGKDRILLLNELATGLRESDQTEAMAFSREADSLAKIMEDFSGQSRAQENMGWIFYRKGQWQKSFDYSKSAYDLAVKANDKLQAARLMNNMGALYYEQQNYQMAIQQFKKGYELATEVNDLSTRIRSLNNVALNFVQTGQLDSAESYASRSIQLNVNAGTPYLTSFAHRVMGDVFLARGQYDSAQAIYERSLKMSRTQGIKSFEAGVLHRLGNAYLLDGKFDQAEDLLTYSIKLCEENGFLDELSKSHRYLAKVYENKGDIQKAFIHQSQFLVLNDSLVNKSNRDRLALLQGMFEENLEESELELLKAQNENQSYRLKTSRKYAIFFAVTAIVISVLGIRLFVMNKNVRSINADLLAQQKKIEEQNQALELQSNQLREMNETKNKLFSILGHDLRGPVEQVKSVVDLLLAGHLEKEEFNELLGVLSKDIDSVNFTLINTLKWSMAQMEGFKLNPSHFDLRAVVDNSLKLLEASFKAKSLTVFNQMESKVEVFADQDLIEVVIRNILNNAVKFSNTGDAVTIFSERDDNWSYWCVLDQGVGMTEDQVQLLLSDSYSLTKSRPGTNKEKGSGLGLQLAKEFTRKCGGEITIDSHPGHGTKFCIKLPVAQQSVEQIQSV</sequence>
<dbReference type="InterPro" id="IPR036097">
    <property type="entry name" value="HisK_dim/P_sf"/>
</dbReference>
<evidence type="ECO:0000256" key="4">
    <source>
        <dbReference type="ARBA" id="ARBA00022741"/>
    </source>
</evidence>
<evidence type="ECO:0000256" key="3">
    <source>
        <dbReference type="ARBA" id="ARBA00022679"/>
    </source>
</evidence>
<keyword evidence="10" id="KW-1133">Transmembrane helix</keyword>
<proteinExistence type="predicted"/>
<keyword evidence="3" id="KW-0808">Transferase</keyword>
<dbReference type="InterPro" id="IPR011990">
    <property type="entry name" value="TPR-like_helical_dom_sf"/>
</dbReference>
<dbReference type="InterPro" id="IPR050351">
    <property type="entry name" value="BphY/WalK/GraS-like"/>
</dbReference>
<dbReference type="Proteomes" id="UP000283522">
    <property type="component" value="Unassembled WGS sequence"/>
</dbReference>
<dbReference type="Gene3D" id="1.25.40.10">
    <property type="entry name" value="Tetratricopeptide repeat domain"/>
    <property type="match status" value="2"/>
</dbReference>
<dbReference type="InterPro" id="IPR005467">
    <property type="entry name" value="His_kinase_dom"/>
</dbReference>
<dbReference type="EC" id="2.7.13.3" evidence="2"/>
<evidence type="ECO:0000256" key="6">
    <source>
        <dbReference type="ARBA" id="ARBA00022840"/>
    </source>
</evidence>
<evidence type="ECO:0000256" key="1">
    <source>
        <dbReference type="ARBA" id="ARBA00000085"/>
    </source>
</evidence>
<keyword evidence="5" id="KW-0418">Kinase</keyword>
<dbReference type="Pfam" id="PF02518">
    <property type="entry name" value="HATPase_c"/>
    <property type="match status" value="1"/>
</dbReference>
<dbReference type="GO" id="GO:0000155">
    <property type="term" value="F:phosphorelay sensor kinase activity"/>
    <property type="evidence" value="ECO:0007669"/>
    <property type="project" value="InterPro"/>
</dbReference>
<dbReference type="GO" id="GO:0005524">
    <property type="term" value="F:ATP binding"/>
    <property type="evidence" value="ECO:0007669"/>
    <property type="project" value="UniProtKB-KW"/>
</dbReference>
<keyword evidence="10" id="KW-0472">Membrane</keyword>
<dbReference type="SUPFAM" id="SSF55874">
    <property type="entry name" value="ATPase domain of HSP90 chaperone/DNA topoisomerase II/histidine kinase"/>
    <property type="match status" value="1"/>
</dbReference>